<dbReference type="GO" id="GO:0000151">
    <property type="term" value="C:ubiquitin ligase complex"/>
    <property type="evidence" value="ECO:0000318"/>
    <property type="project" value="GO_Central"/>
</dbReference>
<dbReference type="RefSeq" id="XP_042926042.1">
    <property type="nucleotide sequence ID" value="XM_043060913.1"/>
</dbReference>
<proteinExistence type="predicted"/>
<dbReference type="PANTHER" id="PTHR46231">
    <property type="entry name" value="ANKYRIN REPEAT AND BTB/POZ DOMAIN-CONTAINING PROTEIN 1"/>
    <property type="match status" value="1"/>
</dbReference>
<reference evidence="5 6" key="1">
    <citation type="journal article" date="2007" name="Science">
        <title>The Chlamydomonas genome reveals the evolution of key animal and plant functions.</title>
        <authorList>
            <person name="Merchant S.S."/>
            <person name="Prochnik S.E."/>
            <person name="Vallon O."/>
            <person name="Harris E.H."/>
            <person name="Karpowicz S.J."/>
            <person name="Witman G.B."/>
            <person name="Terry A."/>
            <person name="Salamov A."/>
            <person name="Fritz-Laylin L.K."/>
            <person name="Marechal-Drouard L."/>
            <person name="Marshall W.F."/>
            <person name="Qu L.H."/>
            <person name="Nelson D.R."/>
            <person name="Sanderfoot A.A."/>
            <person name="Spalding M.H."/>
            <person name="Kapitonov V.V."/>
            <person name="Ren Q."/>
            <person name="Ferris P."/>
            <person name="Lindquist E."/>
            <person name="Shapiro H."/>
            <person name="Lucas S.M."/>
            <person name="Grimwood J."/>
            <person name="Schmutz J."/>
            <person name="Cardol P."/>
            <person name="Cerutti H."/>
            <person name="Chanfreau G."/>
            <person name="Chen C.L."/>
            <person name="Cognat V."/>
            <person name="Croft M.T."/>
            <person name="Dent R."/>
            <person name="Dutcher S."/>
            <person name="Fernandez E."/>
            <person name="Fukuzawa H."/>
            <person name="Gonzalez-Ballester D."/>
            <person name="Gonzalez-Halphen D."/>
            <person name="Hallmann A."/>
            <person name="Hanikenne M."/>
            <person name="Hippler M."/>
            <person name="Inwood W."/>
            <person name="Jabbari K."/>
            <person name="Kalanon M."/>
            <person name="Kuras R."/>
            <person name="Lefebvre P.A."/>
            <person name="Lemaire S.D."/>
            <person name="Lobanov A.V."/>
            <person name="Lohr M."/>
            <person name="Manuell A."/>
            <person name="Meier I."/>
            <person name="Mets L."/>
            <person name="Mittag M."/>
            <person name="Mittelmeier T."/>
            <person name="Moroney J.V."/>
            <person name="Moseley J."/>
            <person name="Napoli C."/>
            <person name="Nedelcu A.M."/>
            <person name="Niyogi K."/>
            <person name="Novoselov S.V."/>
            <person name="Paulsen I.T."/>
            <person name="Pazour G."/>
            <person name="Purton S."/>
            <person name="Ral J.P."/>
            <person name="Riano-Pachon D.M."/>
            <person name="Riekhof W."/>
            <person name="Rymarquis L."/>
            <person name="Schroda M."/>
            <person name="Stern D."/>
            <person name="Umen J."/>
            <person name="Willows R."/>
            <person name="Wilson N."/>
            <person name="Zimmer S.L."/>
            <person name="Allmer J."/>
            <person name="Balk J."/>
            <person name="Bisova K."/>
            <person name="Chen C.J."/>
            <person name="Elias M."/>
            <person name="Gendler K."/>
            <person name="Hauser C."/>
            <person name="Lamb M.R."/>
            <person name="Ledford H."/>
            <person name="Long J.C."/>
            <person name="Minagawa J."/>
            <person name="Page M.D."/>
            <person name="Pan J."/>
            <person name="Pootakham W."/>
            <person name="Roje S."/>
            <person name="Rose A."/>
            <person name="Stahlberg E."/>
            <person name="Terauchi A.M."/>
            <person name="Yang P."/>
            <person name="Ball S."/>
            <person name="Bowler C."/>
            <person name="Dieckmann C.L."/>
            <person name="Gladyshev V.N."/>
            <person name="Green P."/>
            <person name="Jorgensen R."/>
            <person name="Mayfield S."/>
            <person name="Mueller-Roeber B."/>
            <person name="Rajamani S."/>
            <person name="Sayre R.T."/>
            <person name="Brokstein P."/>
            <person name="Dubchak I."/>
            <person name="Goodstein D."/>
            <person name="Hornick L."/>
            <person name="Huang Y.W."/>
            <person name="Jhaveri J."/>
            <person name="Luo Y."/>
            <person name="Martinez D."/>
            <person name="Ngau W.C."/>
            <person name="Otillar B."/>
            <person name="Poliakov A."/>
            <person name="Porter A."/>
            <person name="Szajkowski L."/>
            <person name="Werner G."/>
            <person name="Zhou K."/>
            <person name="Grigoriev I.V."/>
            <person name="Rokhsar D.S."/>
            <person name="Grossman A.R."/>
        </authorList>
    </citation>
    <scope>NUCLEOTIDE SEQUENCE [LARGE SCALE GENOMIC DNA]</scope>
    <source>
        <strain evidence="6">CC-503</strain>
    </source>
</reference>
<accession>A0A2K3DX77</accession>
<dbReference type="GO" id="GO:0005737">
    <property type="term" value="C:cytoplasm"/>
    <property type="evidence" value="ECO:0000318"/>
    <property type="project" value="GO_Central"/>
</dbReference>
<dbReference type="InterPro" id="IPR011333">
    <property type="entry name" value="SKP1/BTB/POZ_sf"/>
</dbReference>
<dbReference type="PANTHER" id="PTHR46231:SF1">
    <property type="entry name" value="ANKYRIN REPEAT AND BTB_POZ DOMAIN-CONTAINING PROTEIN 1"/>
    <property type="match status" value="1"/>
</dbReference>
<dbReference type="OMA" id="WRYCEAR"/>
<keyword evidence="6" id="KW-1185">Reference proteome</keyword>
<dbReference type="Gene3D" id="2.120.10.30">
    <property type="entry name" value="TolB, C-terminal domain"/>
    <property type="match status" value="1"/>
</dbReference>
<dbReference type="AlphaFoldDB" id="A0A2K3DX77"/>
<dbReference type="Gramene" id="PNW85133">
    <property type="protein sequence ID" value="PNW85133"/>
    <property type="gene ID" value="CHLRE_03g173165v5"/>
</dbReference>
<dbReference type="STRING" id="3055.A0A2K3DX77"/>
<gene>
    <name evidence="5" type="ORF">CHLRE_03g173165v5</name>
</gene>
<feature type="domain" description="BTB" evidence="4">
    <location>
        <begin position="367"/>
        <end position="435"/>
    </location>
</feature>
<evidence type="ECO:0000259" key="4">
    <source>
        <dbReference type="PROSITE" id="PS50097"/>
    </source>
</evidence>
<dbReference type="SUPFAM" id="SSF63829">
    <property type="entry name" value="Calcium-dependent phosphotriesterase"/>
    <property type="match status" value="1"/>
</dbReference>
<evidence type="ECO:0000256" key="2">
    <source>
        <dbReference type="ARBA" id="ARBA00022737"/>
    </source>
</evidence>
<dbReference type="Proteomes" id="UP000006906">
    <property type="component" value="Chromosome 3"/>
</dbReference>
<comment type="pathway">
    <text evidence="1">Protein modification; protein ubiquitination.</text>
</comment>
<keyword evidence="2" id="KW-0677">Repeat</keyword>
<keyword evidence="3" id="KW-0040">ANK repeat</keyword>
<dbReference type="KEGG" id="cre:CHLRE_03g173165v5"/>
<dbReference type="InParanoid" id="A0A2K3DX77"/>
<dbReference type="SMART" id="SM00225">
    <property type="entry name" value="BTB"/>
    <property type="match status" value="1"/>
</dbReference>
<dbReference type="InterPro" id="IPR044515">
    <property type="entry name" value="ABTB1"/>
</dbReference>
<dbReference type="PROSITE" id="PS50097">
    <property type="entry name" value="BTB"/>
    <property type="match status" value="1"/>
</dbReference>
<evidence type="ECO:0000313" key="6">
    <source>
        <dbReference type="Proteomes" id="UP000006906"/>
    </source>
</evidence>
<dbReference type="SUPFAM" id="SSF54695">
    <property type="entry name" value="POZ domain"/>
    <property type="match status" value="1"/>
</dbReference>
<dbReference type="EMBL" id="CM008964">
    <property type="protein sequence ID" value="PNW85133.1"/>
    <property type="molecule type" value="Genomic_DNA"/>
</dbReference>
<organism evidence="5 6">
    <name type="scientific">Chlamydomonas reinhardtii</name>
    <name type="common">Chlamydomonas smithii</name>
    <dbReference type="NCBI Taxonomy" id="3055"/>
    <lineage>
        <taxon>Eukaryota</taxon>
        <taxon>Viridiplantae</taxon>
        <taxon>Chlorophyta</taxon>
        <taxon>core chlorophytes</taxon>
        <taxon>Chlorophyceae</taxon>
        <taxon>CS clade</taxon>
        <taxon>Chlamydomonadales</taxon>
        <taxon>Chlamydomonadaceae</taxon>
        <taxon>Chlamydomonas</taxon>
    </lineage>
</organism>
<dbReference type="Gene3D" id="3.30.710.10">
    <property type="entry name" value="Potassium Channel Kv1.1, Chain A"/>
    <property type="match status" value="1"/>
</dbReference>
<evidence type="ECO:0000313" key="5">
    <source>
        <dbReference type="EMBL" id="PNW85133.1"/>
    </source>
</evidence>
<evidence type="ECO:0000256" key="1">
    <source>
        <dbReference type="ARBA" id="ARBA00004906"/>
    </source>
</evidence>
<dbReference type="OrthoDB" id="542113at2759"/>
<evidence type="ECO:0000256" key="3">
    <source>
        <dbReference type="ARBA" id="ARBA00023043"/>
    </source>
</evidence>
<dbReference type="Pfam" id="PF00651">
    <property type="entry name" value="BTB"/>
    <property type="match status" value="1"/>
</dbReference>
<dbReference type="CDD" id="cd18186">
    <property type="entry name" value="BTB_POZ_ZBTB_KLHL-like"/>
    <property type="match status" value="1"/>
</dbReference>
<dbReference type="InterPro" id="IPR011042">
    <property type="entry name" value="6-blade_b-propeller_TolB-like"/>
</dbReference>
<dbReference type="GeneID" id="66052849"/>
<name>A0A2K3DX77_CHLRE</name>
<protein>
    <recommendedName>
        <fullName evidence="4">BTB domain-containing protein</fullName>
    </recommendedName>
</protein>
<dbReference type="InterPro" id="IPR000210">
    <property type="entry name" value="BTB/POZ_dom"/>
</dbReference>
<sequence>MLSRKPLELRVSSAEPAHLQQYFDRVPAAQANDSEDAAAPPQPTMEGLVWDDWSASVYFILGHAIMRLAGSEVTLVAGDVEEEGLADGDGPSARLSLMAWQSLAPDGAGNLFVASSRNLLRIQLPASWRAADDWWGPAGDRHSGQTATAGASAAARPKADFAVVSTLPFTAPADIEALTFAPPSAPLQGRGCSGSGAGGAGWLVFTTRTALYRLPLPLPASATTPPAPGLFDLSLIPQPLAGAEGQRGTVDGRRGAARFDHSHAVKADGDGNLYTVESWSARVRRVTPDGTVTTLLTDVSELSYMFQILPNGYAALLSDRELRLIDLGLQPLLPRQLEAAGAAGRPSPRSLAADLGVLLDAQPDGTSDLSISVGERRFPCHRAILSARCDYFRQRLAGDAFADGRAPELELPDADPDAFALLLRWLYTGAAHVPADLARVVAGLADRLLLPDLCAVAQAAIADSVSADTVVDSLLWAWRYCEARGGAGGDGGVVGTLAGLGSSSAAGGGNSSRGGGGGGGCSSGGGGRGGGGGGGFDRLLGRLKLWYVCHHDQVAAQAGDSRARLAAEAPHLMVELVDAVLLRSAARGRSGVLPRQALE</sequence>